<dbReference type="EMBL" id="AUZZ01003028">
    <property type="protein sequence ID" value="EQD58142.1"/>
    <property type="molecule type" value="Genomic_DNA"/>
</dbReference>
<organism evidence="1">
    <name type="scientific">mine drainage metagenome</name>
    <dbReference type="NCBI Taxonomy" id="410659"/>
    <lineage>
        <taxon>unclassified sequences</taxon>
        <taxon>metagenomes</taxon>
        <taxon>ecological metagenomes</taxon>
    </lineage>
</organism>
<name>T1ALB0_9ZZZZ</name>
<evidence type="ECO:0008006" key="2">
    <source>
        <dbReference type="Google" id="ProtNLM"/>
    </source>
</evidence>
<proteinExistence type="predicted"/>
<reference evidence="1" key="2">
    <citation type="journal article" date="2014" name="ISME J.">
        <title>Microbial stratification in low pH oxic and suboxic macroscopic growths along an acid mine drainage.</title>
        <authorList>
            <person name="Mendez-Garcia C."/>
            <person name="Mesa V."/>
            <person name="Sprenger R.R."/>
            <person name="Richter M."/>
            <person name="Diez M.S."/>
            <person name="Solano J."/>
            <person name="Bargiela R."/>
            <person name="Golyshina O.V."/>
            <person name="Manteca A."/>
            <person name="Ramos J.L."/>
            <person name="Gallego J.R."/>
            <person name="Llorente I."/>
            <person name="Martins Dos Santos V.A."/>
            <person name="Jensen O.N."/>
            <person name="Pelaez A.I."/>
            <person name="Sanchez J."/>
            <person name="Ferrer M."/>
        </authorList>
    </citation>
    <scope>NUCLEOTIDE SEQUENCE</scope>
</reference>
<evidence type="ECO:0000313" key="1">
    <source>
        <dbReference type="EMBL" id="EQD58142.1"/>
    </source>
</evidence>
<sequence>ASAVVLNVTTTNTTAASYLTLYPAGVPQPLASNLNWLTGQTVSNLVVVPLGTGGAINIYNYLGSTAVVVDLEGYYTS</sequence>
<comment type="caution">
    <text evidence="1">The sequence shown here is derived from an EMBL/GenBank/DDBJ whole genome shotgun (WGS) entry which is preliminary data.</text>
</comment>
<reference evidence="1" key="1">
    <citation type="submission" date="2013-08" db="EMBL/GenBank/DDBJ databases">
        <authorList>
            <person name="Mendez C."/>
            <person name="Richter M."/>
            <person name="Ferrer M."/>
            <person name="Sanchez J."/>
        </authorList>
    </citation>
    <scope>NUCLEOTIDE SEQUENCE</scope>
</reference>
<dbReference type="AlphaFoldDB" id="T1ALB0"/>
<accession>T1ALB0</accession>
<feature type="non-terminal residue" evidence="1">
    <location>
        <position position="1"/>
    </location>
</feature>
<gene>
    <name evidence="1" type="ORF">B2A_04498</name>
</gene>
<protein>
    <recommendedName>
        <fullName evidence="2">Thermopsin</fullName>
    </recommendedName>
</protein>